<dbReference type="EMBL" id="CP065668">
    <property type="protein sequence ID" value="QPS09184.1"/>
    <property type="molecule type" value="Genomic_DNA"/>
</dbReference>
<gene>
    <name evidence="1" type="ORF">I6G66_03855</name>
</gene>
<proteinExistence type="predicted"/>
<name>A0A7T2S584_DELAC</name>
<evidence type="ECO:0000313" key="2">
    <source>
        <dbReference type="Proteomes" id="UP000594778"/>
    </source>
</evidence>
<evidence type="ECO:0000313" key="1">
    <source>
        <dbReference type="EMBL" id="QPS09184.1"/>
    </source>
</evidence>
<protein>
    <submittedName>
        <fullName evidence="1">Uncharacterized protein</fullName>
    </submittedName>
</protein>
<reference evidence="1 2" key="1">
    <citation type="submission" date="2020-12" db="EMBL/GenBank/DDBJ databases">
        <title>FDA dAtabase for Regulatory Grade micrObial Sequences (FDA-ARGOS): Supporting development and validation of Infectious Disease Dx tests.</title>
        <authorList>
            <person name="Sproer C."/>
            <person name="Gronow S."/>
            <person name="Severitt S."/>
            <person name="Schroder I."/>
            <person name="Tallon L."/>
            <person name="Sadzewicz L."/>
            <person name="Zhao X."/>
            <person name="Boylan J."/>
            <person name="Ott S."/>
            <person name="Bowen H."/>
            <person name="Vavikolanu K."/>
            <person name="Mehta A."/>
            <person name="Aluvathingal J."/>
            <person name="Nadendla S."/>
            <person name="Lowell S."/>
            <person name="Myers T."/>
            <person name="Yan Y."/>
            <person name="Sichtig H."/>
        </authorList>
    </citation>
    <scope>NUCLEOTIDE SEQUENCE [LARGE SCALE GENOMIC DNA]</scope>
    <source>
        <strain evidence="1 2">FDAARGOS_909</strain>
    </source>
</reference>
<organism evidence="1 2">
    <name type="scientific">Delftia acidovorans</name>
    <name type="common">Pseudomonas acidovorans</name>
    <name type="synonym">Comamonas acidovorans</name>
    <dbReference type="NCBI Taxonomy" id="80866"/>
    <lineage>
        <taxon>Bacteria</taxon>
        <taxon>Pseudomonadati</taxon>
        <taxon>Pseudomonadota</taxon>
        <taxon>Betaproteobacteria</taxon>
        <taxon>Burkholderiales</taxon>
        <taxon>Comamonadaceae</taxon>
        <taxon>Delftia</taxon>
    </lineage>
</organism>
<accession>A0A7T2S584</accession>
<dbReference type="Proteomes" id="UP000594778">
    <property type="component" value="Chromosome"/>
</dbReference>
<sequence length="188" mass="21675">MDKKHLEYFKDLLEGKAEISFQGYLALHEDSLKSQFSAARFARIKFKNIEEIEKILIEENIPHSIDKESVKYEKYLSTFHPDSLNGKGRLKDGFKETLFNGLFKKFKENGIAAAADLYKYIGFKEEKKSKINIEKMADIEYFAEIETKFGSKDFGLFILKSLASIGRQFSTADDICMRAKEAIKNLDN</sequence>
<dbReference type="RefSeq" id="WP_197956207.1">
    <property type="nucleotide sequence ID" value="NZ_CP065668.1"/>
</dbReference>
<dbReference type="AlphaFoldDB" id="A0A7T2S584"/>